<keyword evidence="10" id="KW-1133">Transmembrane helix</keyword>
<feature type="region of interest" description="Disordered" evidence="15">
    <location>
        <begin position="910"/>
        <end position="936"/>
    </location>
</feature>
<evidence type="ECO:0000313" key="18">
    <source>
        <dbReference type="EMBL" id="KAE8261813.1"/>
    </source>
</evidence>
<feature type="compositionally biased region" description="Acidic residues" evidence="15">
    <location>
        <begin position="355"/>
        <end position="364"/>
    </location>
</feature>
<dbReference type="PANTHER" id="PTHR45792">
    <property type="entry name" value="DIACYLGLYCEROL LIPASE HOMOLOG-RELATED"/>
    <property type="match status" value="1"/>
</dbReference>
<evidence type="ECO:0000256" key="10">
    <source>
        <dbReference type="ARBA" id="ARBA00022989"/>
    </source>
</evidence>
<dbReference type="SUPFAM" id="SSF53474">
    <property type="entry name" value="alpha/beta-Hydrolases"/>
    <property type="match status" value="1"/>
</dbReference>
<feature type="region of interest" description="Disordered" evidence="15">
    <location>
        <begin position="432"/>
        <end position="472"/>
    </location>
</feature>
<dbReference type="Proteomes" id="UP000836402">
    <property type="component" value="Unassembled WGS sequence"/>
</dbReference>
<keyword evidence="4" id="KW-0597">Phosphoprotein</keyword>
<evidence type="ECO:0000256" key="11">
    <source>
        <dbReference type="ARBA" id="ARBA00023098"/>
    </source>
</evidence>
<keyword evidence="6" id="KW-0479">Metal-binding</keyword>
<keyword evidence="9" id="KW-0442">Lipid degradation</keyword>
<dbReference type="EC" id="3.1.1.116" evidence="14"/>
<protein>
    <recommendedName>
        <fullName evidence="14">sn-1-specific diacylglycerol lipase</fullName>
        <ecNumber evidence="14">3.1.1.116</ecNumber>
    </recommendedName>
</protein>
<comment type="cofactor">
    <cofactor evidence="1">
        <name>Ca(2+)</name>
        <dbReference type="ChEBI" id="CHEBI:29108"/>
    </cofactor>
</comment>
<gene>
    <name evidence="18" type="ORF">A4X03_0g2944</name>
    <name evidence="17" type="ORF">JKIAZH3_G1432</name>
</gene>
<dbReference type="GO" id="GO:0046340">
    <property type="term" value="P:diacylglycerol catabolic process"/>
    <property type="evidence" value="ECO:0007669"/>
    <property type="project" value="TreeGrafter"/>
</dbReference>
<dbReference type="AlphaFoldDB" id="A0A177UYX3"/>
<feature type="compositionally biased region" description="Polar residues" evidence="15">
    <location>
        <begin position="438"/>
        <end position="451"/>
    </location>
</feature>
<evidence type="ECO:0000256" key="12">
    <source>
        <dbReference type="ARBA" id="ARBA00023136"/>
    </source>
</evidence>
<feature type="region of interest" description="Disordered" evidence="15">
    <location>
        <begin position="1"/>
        <end position="30"/>
    </location>
</feature>
<accession>A0A177UYX3</accession>
<name>A0A177UYX3_9BASI</name>
<feature type="region of interest" description="Disordered" evidence="15">
    <location>
        <begin position="827"/>
        <end position="894"/>
    </location>
</feature>
<evidence type="ECO:0000259" key="16">
    <source>
        <dbReference type="Pfam" id="PF01764"/>
    </source>
</evidence>
<feature type="compositionally biased region" description="Low complexity" evidence="15">
    <location>
        <begin position="741"/>
        <end position="756"/>
    </location>
</feature>
<feature type="compositionally biased region" description="Acidic residues" evidence="15">
    <location>
        <begin position="843"/>
        <end position="882"/>
    </location>
</feature>
<evidence type="ECO:0000256" key="6">
    <source>
        <dbReference type="ARBA" id="ARBA00022723"/>
    </source>
</evidence>
<comment type="catalytic activity">
    <reaction evidence="13">
        <text>a 1,2-diacyl-sn-glycerol + H2O = a 2-acylglycerol + a fatty acid + H(+)</text>
        <dbReference type="Rhea" id="RHEA:33275"/>
        <dbReference type="ChEBI" id="CHEBI:15377"/>
        <dbReference type="ChEBI" id="CHEBI:15378"/>
        <dbReference type="ChEBI" id="CHEBI:17389"/>
        <dbReference type="ChEBI" id="CHEBI:17815"/>
        <dbReference type="ChEBI" id="CHEBI:28868"/>
        <dbReference type="EC" id="3.1.1.116"/>
    </reaction>
    <physiologicalReaction direction="left-to-right" evidence="13">
        <dbReference type="Rhea" id="RHEA:33276"/>
    </physiologicalReaction>
</comment>
<feature type="compositionally biased region" description="Basic and acidic residues" evidence="15">
    <location>
        <begin position="223"/>
        <end position="252"/>
    </location>
</feature>
<evidence type="ECO:0000256" key="4">
    <source>
        <dbReference type="ARBA" id="ARBA00022553"/>
    </source>
</evidence>
<dbReference type="InterPro" id="IPR002921">
    <property type="entry name" value="Fungal_lipase-type"/>
</dbReference>
<dbReference type="Proteomes" id="UP000077671">
    <property type="component" value="Unassembled WGS sequence"/>
</dbReference>
<evidence type="ECO:0000256" key="5">
    <source>
        <dbReference type="ARBA" id="ARBA00022692"/>
    </source>
</evidence>
<keyword evidence="20" id="KW-1185">Reference proteome</keyword>
<dbReference type="InterPro" id="IPR052214">
    <property type="entry name" value="DAG_Lipase-Related"/>
</dbReference>
<feature type="region of interest" description="Disordered" evidence="15">
    <location>
        <begin position="223"/>
        <end position="264"/>
    </location>
</feature>
<reference evidence="17" key="3">
    <citation type="submission" date="2020-10" db="EMBL/GenBank/DDBJ databases">
        <authorList>
            <person name="Sedaghatjoo S."/>
        </authorList>
    </citation>
    <scope>NUCLEOTIDE SEQUENCE</scope>
    <source>
        <strain evidence="17">AZH3</strain>
    </source>
</reference>
<dbReference type="CDD" id="cd00519">
    <property type="entry name" value="Lipase_3"/>
    <property type="match status" value="1"/>
</dbReference>
<evidence type="ECO:0000256" key="8">
    <source>
        <dbReference type="ARBA" id="ARBA00022837"/>
    </source>
</evidence>
<dbReference type="InterPro" id="IPR029058">
    <property type="entry name" value="AB_hydrolase_fold"/>
</dbReference>
<feature type="compositionally biased region" description="Low complexity" evidence="15">
    <location>
        <begin position="830"/>
        <end position="842"/>
    </location>
</feature>
<reference evidence="18" key="2">
    <citation type="journal article" date="2019" name="IMA Fungus">
        <title>Genome sequencing and comparison of five Tilletia species to identify candidate genes for the detection of regulated species infecting wheat.</title>
        <authorList>
            <person name="Nguyen H.D.T."/>
            <person name="Sultana T."/>
            <person name="Kesanakurti P."/>
            <person name="Hambleton S."/>
        </authorList>
    </citation>
    <scope>NUCLEOTIDE SEQUENCE</scope>
    <source>
        <strain evidence="18">DAOMC 238032</strain>
    </source>
</reference>
<evidence type="ECO:0000256" key="13">
    <source>
        <dbReference type="ARBA" id="ARBA00024531"/>
    </source>
</evidence>
<keyword evidence="12" id="KW-0472">Membrane</keyword>
<evidence type="ECO:0000313" key="17">
    <source>
        <dbReference type="EMBL" id="CAD6911862.1"/>
    </source>
</evidence>
<evidence type="ECO:0000256" key="14">
    <source>
        <dbReference type="ARBA" id="ARBA00026104"/>
    </source>
</evidence>
<dbReference type="GO" id="GO:0016298">
    <property type="term" value="F:lipase activity"/>
    <property type="evidence" value="ECO:0007669"/>
    <property type="project" value="TreeGrafter"/>
</dbReference>
<feature type="compositionally biased region" description="Low complexity" evidence="15">
    <location>
        <begin position="1"/>
        <end position="12"/>
    </location>
</feature>
<dbReference type="GO" id="GO:0046872">
    <property type="term" value="F:metal ion binding"/>
    <property type="evidence" value="ECO:0007669"/>
    <property type="project" value="UniProtKB-KW"/>
</dbReference>
<reference evidence="18" key="1">
    <citation type="submission" date="2016-04" db="EMBL/GenBank/DDBJ databases">
        <authorList>
            <person name="Nguyen H.D."/>
            <person name="Kesanakurti P."/>
            <person name="Cullis J."/>
            <person name="Levesque C.A."/>
            <person name="Hambleton S."/>
        </authorList>
    </citation>
    <scope>NUCLEOTIDE SEQUENCE</scope>
    <source>
        <strain evidence="18">DAOMC 238032</strain>
    </source>
</reference>
<keyword evidence="5" id="KW-0812">Transmembrane</keyword>
<feature type="domain" description="Fungal lipase-type" evidence="16">
    <location>
        <begin position="538"/>
        <end position="717"/>
    </location>
</feature>
<feature type="region of interest" description="Disordered" evidence="15">
    <location>
        <begin position="741"/>
        <end position="798"/>
    </location>
</feature>
<proteinExistence type="predicted"/>
<dbReference type="EMBL" id="CAJHJG010001386">
    <property type="protein sequence ID" value="CAD6911862.1"/>
    <property type="molecule type" value="Genomic_DNA"/>
</dbReference>
<keyword evidence="3" id="KW-1003">Cell membrane</keyword>
<keyword evidence="11" id="KW-0443">Lipid metabolism</keyword>
<evidence type="ECO:0000256" key="1">
    <source>
        <dbReference type="ARBA" id="ARBA00001913"/>
    </source>
</evidence>
<organism evidence="18 19">
    <name type="scientific">Tilletia caries</name>
    <name type="common">wheat bunt fungus</name>
    <dbReference type="NCBI Taxonomy" id="13290"/>
    <lineage>
        <taxon>Eukaryota</taxon>
        <taxon>Fungi</taxon>
        <taxon>Dikarya</taxon>
        <taxon>Basidiomycota</taxon>
        <taxon>Ustilaginomycotina</taxon>
        <taxon>Exobasidiomycetes</taxon>
        <taxon>Tilletiales</taxon>
        <taxon>Tilletiaceae</taxon>
        <taxon>Tilletia</taxon>
    </lineage>
</organism>
<dbReference type="GO" id="GO:0019369">
    <property type="term" value="P:arachidonate metabolic process"/>
    <property type="evidence" value="ECO:0007669"/>
    <property type="project" value="TreeGrafter"/>
</dbReference>
<evidence type="ECO:0000256" key="15">
    <source>
        <dbReference type="SAM" id="MobiDB-lite"/>
    </source>
</evidence>
<evidence type="ECO:0000256" key="7">
    <source>
        <dbReference type="ARBA" id="ARBA00022801"/>
    </source>
</evidence>
<dbReference type="GO" id="GO:0005886">
    <property type="term" value="C:plasma membrane"/>
    <property type="evidence" value="ECO:0007669"/>
    <property type="project" value="UniProtKB-SubCell"/>
</dbReference>
<dbReference type="Gene3D" id="3.40.50.1820">
    <property type="entry name" value="alpha/beta hydrolase"/>
    <property type="match status" value="1"/>
</dbReference>
<feature type="compositionally biased region" description="Low complexity" evidence="15">
    <location>
        <begin position="920"/>
        <end position="931"/>
    </location>
</feature>
<comment type="subcellular location">
    <subcellularLocation>
        <location evidence="2">Cell membrane</location>
        <topology evidence="2">Multi-pass membrane protein</topology>
    </subcellularLocation>
</comment>
<keyword evidence="7" id="KW-0378">Hydrolase</keyword>
<dbReference type="Pfam" id="PF01764">
    <property type="entry name" value="Lipase_3"/>
    <property type="match status" value="1"/>
</dbReference>
<dbReference type="PANTHER" id="PTHR45792:SF8">
    <property type="entry name" value="DIACYLGLYCEROL LIPASE-ALPHA"/>
    <property type="match status" value="1"/>
</dbReference>
<comment type="caution">
    <text evidence="18">The sequence shown here is derived from an EMBL/GenBank/DDBJ whole genome shotgun (WGS) entry which is preliminary data.</text>
</comment>
<dbReference type="EMBL" id="LWDD02000316">
    <property type="protein sequence ID" value="KAE8261813.1"/>
    <property type="molecule type" value="Genomic_DNA"/>
</dbReference>
<evidence type="ECO:0000256" key="3">
    <source>
        <dbReference type="ARBA" id="ARBA00022475"/>
    </source>
</evidence>
<keyword evidence="8" id="KW-0106">Calcium</keyword>
<feature type="region of interest" description="Disordered" evidence="15">
    <location>
        <begin position="333"/>
        <end position="366"/>
    </location>
</feature>
<sequence length="1059" mass="114042">MSSQQQHEQPPRAAEPEPEPEPGHEQQPQRSFTWSQLFDTGSQGLDLATAATSAGFSTAKFFTSAGIEIAKRATQYSLALPAYAFDLASADTDGSAARGVHAIVGSVFDGVSMLALGAVDISGNITAAALGAASTGLTSLSSALSSELARSLTSFARLVQRNWNHVDDASMPPGGIPQYSIIQITRALTAWVSIQLVTRPMHEQRILAGLDELNIDHMQKEVKRLKEEDQQQHQRDAPQKPDDTNSKPRITSESRIGPDGGDVITAEIGQQHSHEAPGGAAEATPLTVTKETTQTPDGQPLTPAQTLLAFDRYSRLVLGIYGGVAMRYLGVDIPPPRQPQDPTTQGAGVVPPPEQQEEPQEDHDTELKHDEADFLAAAATLDLSQTYAEAEASGLMPGGWEAEADGSDRFKFVLDPEEIYPEQVFGSTAVERNHASPGHTTPPSRDNSGTSAPRPPGPQQRASFNVLDHDQRPPMTYSLIDLLSGKHDDDVFHQLAGVERGTAEAGVYSSTSYRFTGRPVPSRPKFYVVTDHSAKKVVLVLRGTLTFGDVAADLTCDSVPFENMDASRPVPEMDELPDAPPSKGQWHDDDKAYVVHEGMYHTAVSIGGSRETPVHRAVSRALAQNPAYDLDITGHSLGAGLAAILALLWVGLPHHEGDGGRVPLVGRTSARSGLPVGRKLHAYCFGVPSVMSAPLGRRCVNFISSWTHSFDVVSRFSLGHVLDIRNAIAWLAYEERVSQPAPARSASASASASARAAAREERRKAKGQKRDQRRLKREERRTASRRGTAAAGAGGMDPTEVDVAASALADDAAAALADRGEPVSDAAALFSSSSSPSPFVPVETDDEMTESSVAGDDDDEDDDESEEEEEEEDGDEDEDEQPEPTTQRREGPPFDMTNLIKQAFAHIASAPKEGVPPSPSSQSQSQSQSQPDRAQTAYDYTASFLSRATQPRFSSPADERAARAKTEDVFWALRSTLEANMRHVELYPPGDVLVTFDEGDLLGPGPGQKKRLFLLKDGEGSRGCGRRQAVFGQIEFRTGFLARHLPQVYHGTLKAVLDI</sequence>
<evidence type="ECO:0000313" key="20">
    <source>
        <dbReference type="Proteomes" id="UP000836402"/>
    </source>
</evidence>
<evidence type="ECO:0000256" key="2">
    <source>
        <dbReference type="ARBA" id="ARBA00004651"/>
    </source>
</evidence>
<evidence type="ECO:0000256" key="9">
    <source>
        <dbReference type="ARBA" id="ARBA00022963"/>
    </source>
</evidence>
<evidence type="ECO:0000313" key="19">
    <source>
        <dbReference type="Proteomes" id="UP000077671"/>
    </source>
</evidence>
<feature type="compositionally biased region" description="Basic residues" evidence="15">
    <location>
        <begin position="764"/>
        <end position="775"/>
    </location>
</feature>